<evidence type="ECO:0000313" key="2">
    <source>
        <dbReference type="EMBL" id="DAD45700.1"/>
    </source>
</evidence>
<evidence type="ECO:0000256" key="1">
    <source>
        <dbReference type="SAM" id="MobiDB-lite"/>
    </source>
</evidence>
<evidence type="ECO:0000313" key="3">
    <source>
        <dbReference type="Proteomes" id="UP000607653"/>
    </source>
</evidence>
<reference evidence="2 3" key="1">
    <citation type="journal article" date="2020" name="Mol. Biol. Evol.">
        <title>Distinct Expression and Methylation Patterns for Genes with Different Fates following a Single Whole-Genome Duplication in Flowering Plants.</title>
        <authorList>
            <person name="Shi T."/>
            <person name="Rahmani R.S."/>
            <person name="Gugger P.F."/>
            <person name="Wang M."/>
            <person name="Li H."/>
            <person name="Zhang Y."/>
            <person name="Li Z."/>
            <person name="Wang Q."/>
            <person name="Van de Peer Y."/>
            <person name="Marchal K."/>
            <person name="Chen J."/>
        </authorList>
    </citation>
    <scope>NUCLEOTIDE SEQUENCE [LARGE SCALE GENOMIC DNA]</scope>
    <source>
        <tissue evidence="2">Leaf</tissue>
    </source>
</reference>
<keyword evidence="3" id="KW-1185">Reference proteome</keyword>
<dbReference type="EMBL" id="DUZY01000007">
    <property type="protein sequence ID" value="DAD45700.1"/>
    <property type="molecule type" value="Genomic_DNA"/>
</dbReference>
<protein>
    <submittedName>
        <fullName evidence="2">Uncharacterized protein</fullName>
    </submittedName>
</protein>
<dbReference type="Proteomes" id="UP000607653">
    <property type="component" value="Unassembled WGS sequence"/>
</dbReference>
<feature type="compositionally biased region" description="Basic and acidic residues" evidence="1">
    <location>
        <begin position="12"/>
        <end position="31"/>
    </location>
</feature>
<sequence>MDVDQAVTAGDFHIRKETTTNEGPHTPRTDQEESNQNAILEFEINALHEDGGSTPETLESTPAKSGKCTLSLPVPIQNQSSTQTDLNSQWHVIEENHLGRRLKKKARLKFSIDAPITDKIVNLSEKAEVE</sequence>
<comment type="caution">
    <text evidence="2">The sequence shown here is derived from an EMBL/GenBank/DDBJ whole genome shotgun (WGS) entry which is preliminary data.</text>
</comment>
<organism evidence="2 3">
    <name type="scientific">Nelumbo nucifera</name>
    <name type="common">Sacred lotus</name>
    <dbReference type="NCBI Taxonomy" id="4432"/>
    <lineage>
        <taxon>Eukaryota</taxon>
        <taxon>Viridiplantae</taxon>
        <taxon>Streptophyta</taxon>
        <taxon>Embryophyta</taxon>
        <taxon>Tracheophyta</taxon>
        <taxon>Spermatophyta</taxon>
        <taxon>Magnoliopsida</taxon>
        <taxon>Proteales</taxon>
        <taxon>Nelumbonaceae</taxon>
        <taxon>Nelumbo</taxon>
    </lineage>
</organism>
<feature type="region of interest" description="Disordered" evidence="1">
    <location>
        <begin position="1"/>
        <end position="34"/>
    </location>
</feature>
<dbReference type="AlphaFoldDB" id="A0A822ZMJ2"/>
<proteinExistence type="predicted"/>
<name>A0A822ZMJ2_NELNU</name>
<accession>A0A822ZMJ2</accession>
<gene>
    <name evidence="2" type="ORF">HUJ06_003930</name>
</gene>